<evidence type="ECO:0000256" key="5">
    <source>
        <dbReference type="ARBA" id="ARBA00022692"/>
    </source>
</evidence>
<evidence type="ECO:0000256" key="2">
    <source>
        <dbReference type="ARBA" id="ARBA00005420"/>
    </source>
</evidence>
<dbReference type="InterPro" id="IPR007130">
    <property type="entry name" value="DAGAT"/>
</dbReference>
<dbReference type="Pfam" id="PF03982">
    <property type="entry name" value="DAGAT"/>
    <property type="match status" value="1"/>
</dbReference>
<evidence type="ECO:0000256" key="11">
    <source>
        <dbReference type="RuleBase" id="RU367023"/>
    </source>
</evidence>
<sequence>MAEGEHLGVSSTLPPTPSMKTLKKQWLEVLSTYQYVLCFCFLGLFFSLAGFLLLFTSLWYLSVLYLVWLFLDWDTPQQGGRRYQWLRNWTAWKHLSDYFPLKLVKTAELPPDRNYVLGSHPHGIMAVGTICNFATEGTGLSQVFPGLRFSLAVLNCLLYLPGHREYCLSCGACSVNRQSLDYVLSQSQLGRAVVILVGGANEALYAVPGEHCLTLRNRKGFVRLALRHGASLVPVYSFGENDIFRVKAFAPDSWQHLLQVTIKKLLSFCPCIFWGPCSVNRQSLDYVLSQSQLGRAVVILVGGANEALYAVPGEHCLTLRNRKGFVRLALRHGASLVPVYSFGENDIFRVKAFAPDSWQHLLQVTSKKLLSFCPCIFWGRGLFSAKSWGLLPLARPITTVVGRPIPVPQCPQPTEEQVDHYHTLYMKALEQLFEEHKESCGLPASTRLTFI</sequence>
<keyword evidence="7" id="KW-1133">Transmembrane helix</keyword>
<evidence type="ECO:0000256" key="7">
    <source>
        <dbReference type="ARBA" id="ARBA00022989"/>
    </source>
</evidence>
<comment type="subcellular location">
    <subcellularLocation>
        <location evidence="1 11">Endoplasmic reticulum membrane</location>
        <topology evidence="1 11">Multi-pass membrane protein</topology>
    </subcellularLocation>
</comment>
<reference evidence="12 13" key="1">
    <citation type="submission" date="2020-12" db="EMBL/GenBank/DDBJ databases">
        <title>De novo assembly of Tibetan sheep genome.</title>
        <authorList>
            <person name="Li X."/>
        </authorList>
    </citation>
    <scope>NUCLEOTIDE SEQUENCE [LARGE SCALE GENOMIC DNA]</scope>
    <source>
        <tissue evidence="12">Heart</tissue>
    </source>
</reference>
<dbReference type="GO" id="GO:0004144">
    <property type="term" value="F:diacylglycerol O-acyltransferase activity"/>
    <property type="evidence" value="ECO:0007669"/>
    <property type="project" value="TreeGrafter"/>
</dbReference>
<dbReference type="CDD" id="cd07987">
    <property type="entry name" value="LPLAT_MGAT-like"/>
    <property type="match status" value="1"/>
</dbReference>
<gene>
    <name evidence="12" type="ORF">JEQ12_012647</name>
</gene>
<keyword evidence="3" id="KW-0444">Lipid biosynthesis</keyword>
<evidence type="ECO:0000313" key="13">
    <source>
        <dbReference type="Proteomes" id="UP000664991"/>
    </source>
</evidence>
<dbReference type="Proteomes" id="UP000664991">
    <property type="component" value="Unassembled WGS sequence"/>
</dbReference>
<dbReference type="PANTHER" id="PTHR12317:SF36">
    <property type="entry name" value="2-ACYLGLYCEROL O-ACYLTRANSFERASE 3"/>
    <property type="match status" value="1"/>
</dbReference>
<keyword evidence="8" id="KW-0443">Lipid metabolism</keyword>
<keyword evidence="5" id="KW-0812">Transmembrane</keyword>
<proteinExistence type="inferred from homology"/>
<comment type="caution">
    <text evidence="12">The sequence shown here is derived from an EMBL/GenBank/DDBJ whole genome shotgun (WGS) entry which is preliminary data.</text>
</comment>
<organism evidence="12 13">
    <name type="scientific">Ovis aries</name>
    <name type="common">Sheep</name>
    <dbReference type="NCBI Taxonomy" id="9940"/>
    <lineage>
        <taxon>Eukaryota</taxon>
        <taxon>Metazoa</taxon>
        <taxon>Chordata</taxon>
        <taxon>Craniata</taxon>
        <taxon>Vertebrata</taxon>
        <taxon>Euteleostomi</taxon>
        <taxon>Mammalia</taxon>
        <taxon>Eutheria</taxon>
        <taxon>Laurasiatheria</taxon>
        <taxon>Artiodactyla</taxon>
        <taxon>Ruminantia</taxon>
        <taxon>Pecora</taxon>
        <taxon>Bovidae</taxon>
        <taxon>Caprinae</taxon>
        <taxon>Ovis</taxon>
    </lineage>
</organism>
<keyword evidence="4 11" id="KW-0808">Transferase</keyword>
<evidence type="ECO:0000256" key="8">
    <source>
        <dbReference type="ARBA" id="ARBA00023098"/>
    </source>
</evidence>
<protein>
    <recommendedName>
        <fullName evidence="11">Acyltransferase</fullName>
        <ecNumber evidence="11">2.3.1.-</ecNumber>
    </recommendedName>
</protein>
<evidence type="ECO:0000256" key="6">
    <source>
        <dbReference type="ARBA" id="ARBA00022824"/>
    </source>
</evidence>
<evidence type="ECO:0000256" key="1">
    <source>
        <dbReference type="ARBA" id="ARBA00004477"/>
    </source>
</evidence>
<comment type="similarity">
    <text evidence="2 11">Belongs to the diacylglycerol acyltransferase family.</text>
</comment>
<dbReference type="PANTHER" id="PTHR12317">
    <property type="entry name" value="DIACYLGLYCEROL O-ACYLTRANSFERASE"/>
    <property type="match status" value="1"/>
</dbReference>
<name>A0A835ZL45_SHEEP</name>
<dbReference type="GO" id="GO:0005789">
    <property type="term" value="C:endoplasmic reticulum membrane"/>
    <property type="evidence" value="ECO:0007669"/>
    <property type="project" value="UniProtKB-SubCell"/>
</dbReference>
<evidence type="ECO:0000256" key="4">
    <source>
        <dbReference type="ARBA" id="ARBA00022679"/>
    </source>
</evidence>
<dbReference type="EC" id="2.3.1.-" evidence="11"/>
<accession>A0A835ZL45</accession>
<keyword evidence="9" id="KW-0472">Membrane</keyword>
<keyword evidence="6 11" id="KW-0256">Endoplasmic reticulum</keyword>
<dbReference type="EMBL" id="JAEMGP010000024">
    <property type="protein sequence ID" value="KAG5195358.1"/>
    <property type="molecule type" value="Genomic_DNA"/>
</dbReference>
<dbReference type="AlphaFoldDB" id="A0A835ZL45"/>
<evidence type="ECO:0000313" key="12">
    <source>
        <dbReference type="EMBL" id="KAG5195358.1"/>
    </source>
</evidence>
<evidence type="ECO:0000256" key="9">
    <source>
        <dbReference type="ARBA" id="ARBA00023136"/>
    </source>
</evidence>
<dbReference type="GO" id="GO:0019432">
    <property type="term" value="P:triglyceride biosynthetic process"/>
    <property type="evidence" value="ECO:0007669"/>
    <property type="project" value="TreeGrafter"/>
</dbReference>
<keyword evidence="10" id="KW-0012">Acyltransferase</keyword>
<evidence type="ECO:0000256" key="10">
    <source>
        <dbReference type="ARBA" id="ARBA00023315"/>
    </source>
</evidence>
<evidence type="ECO:0000256" key="3">
    <source>
        <dbReference type="ARBA" id="ARBA00022516"/>
    </source>
</evidence>